<feature type="domain" description="YprB ribonuclease H-like" evidence="1">
    <location>
        <begin position="58"/>
        <end position="208"/>
    </location>
</feature>
<dbReference type="Pfam" id="PF13482">
    <property type="entry name" value="RNase_H_2"/>
    <property type="match status" value="1"/>
</dbReference>
<dbReference type="SUPFAM" id="SSF52540">
    <property type="entry name" value="P-loop containing nucleoside triphosphate hydrolases"/>
    <property type="match status" value="1"/>
</dbReference>
<sequence>MEHIRKRKLACALGPGSVSRMMRSASRKSTASSPERYRLPPLLREQLALCASYPEQVLFLDIETTGLSHYYDEITVVGWAFNGKASTLVKGDDHQRLLADAYNAKAMVTFNGIRFDQRFLRQEFPDVRLPSTHIDLMYLCRRVGLTGGQKAIEKQLNLNLRADLSEVDGFAAVLLWHRYLRGEINALEKLVRYNRLDIAAMGAIFDHVLKQFDVEPDLFSQKVAFLNWAAPDGWQDLPKFQSAASNLTKAPHFADVLGCGPAADAKVVGIDLTGSEARGTGWCVLEGNHATTTTLFSDEEILKRTMEAKPDLVSIDSPLCLPFGRVSVEDSDPGRDQYGIMRQCERELKRRGVNVYPCLLPSMQKLTARGMKLANTLRQGGVPVIESYPGAAQDIMRIPRKGAGIEWLKLGLHEFGISGDYVTATVSHDELDAITSALVGTFHMAGLTESLGTENEPPLIIPKTDAVAMPLVVGVSGPIAAGKTTFAEELQALGFSYTRFSLVIDDMLRESGLELTRYNRQKLGHEINATGRQRWLAEKTIQRVSDGFAIVVDGLRFPEDNAYLVERFGASFHHIHIEAAEDVRKTRYHERMLDGNFEQAAKSEVESRVGELRSLAHEIFVNDSDKLTLKIRAAELARKLTKGKSCLSQS</sequence>
<evidence type="ECO:0000313" key="2">
    <source>
        <dbReference type="EMBL" id="NNV22500.1"/>
    </source>
</evidence>
<dbReference type="InterPro" id="IPR038720">
    <property type="entry name" value="YprB_RNase_H-like_dom"/>
</dbReference>
<evidence type="ECO:0000313" key="3">
    <source>
        <dbReference type="Proteomes" id="UP000526233"/>
    </source>
</evidence>
<gene>
    <name evidence="2" type="ORF">EHE22_18980</name>
</gene>
<dbReference type="AlphaFoldDB" id="A0A7Y3T7I3"/>
<proteinExistence type="predicted"/>
<dbReference type="SUPFAM" id="SSF53098">
    <property type="entry name" value="Ribonuclease H-like"/>
    <property type="match status" value="1"/>
</dbReference>
<dbReference type="InterPro" id="IPR012337">
    <property type="entry name" value="RNaseH-like_sf"/>
</dbReference>
<reference evidence="2 3" key="1">
    <citation type="submission" date="2018-11" db="EMBL/GenBank/DDBJ databases">
        <title>Genome sequencing and analysis.</title>
        <authorList>
            <person name="Huang Y.-T."/>
        </authorList>
    </citation>
    <scope>NUCLEOTIDE SEQUENCE [LARGE SCALE GENOMIC DNA]</scope>
    <source>
        <strain evidence="2 3">SHIN</strain>
    </source>
</reference>
<name>A0A7Y3T7I3_9HYPH</name>
<protein>
    <submittedName>
        <fullName evidence="2">DUF429 domain-containing protein</fullName>
    </submittedName>
</protein>
<dbReference type="InterPro" id="IPR027417">
    <property type="entry name" value="P-loop_NTPase"/>
</dbReference>
<evidence type="ECO:0000259" key="1">
    <source>
        <dbReference type="Pfam" id="PF13482"/>
    </source>
</evidence>
<dbReference type="Proteomes" id="UP000526233">
    <property type="component" value="Unassembled WGS sequence"/>
</dbReference>
<dbReference type="RefSeq" id="WP_171380143.1">
    <property type="nucleotide sequence ID" value="NZ_PKQI01000003.1"/>
</dbReference>
<dbReference type="Pfam" id="PF13238">
    <property type="entry name" value="AAA_18"/>
    <property type="match status" value="1"/>
</dbReference>
<dbReference type="GO" id="GO:0003676">
    <property type="term" value="F:nucleic acid binding"/>
    <property type="evidence" value="ECO:0007669"/>
    <property type="project" value="InterPro"/>
</dbReference>
<organism evidence="2 3">
    <name type="scientific">Brucella pseudogrignonensis</name>
    <dbReference type="NCBI Taxonomy" id="419475"/>
    <lineage>
        <taxon>Bacteria</taxon>
        <taxon>Pseudomonadati</taxon>
        <taxon>Pseudomonadota</taxon>
        <taxon>Alphaproteobacteria</taxon>
        <taxon>Hyphomicrobiales</taxon>
        <taxon>Brucellaceae</taxon>
        <taxon>Brucella/Ochrobactrum group</taxon>
        <taxon>Brucella</taxon>
    </lineage>
</organism>
<dbReference type="Gene3D" id="3.30.420.10">
    <property type="entry name" value="Ribonuclease H-like superfamily/Ribonuclease H"/>
    <property type="match status" value="1"/>
</dbReference>
<accession>A0A7Y3T7I3</accession>
<dbReference type="PANTHER" id="PTHR38462:SF1">
    <property type="entry name" value="YPRB RIBONUCLEASE H-LIKE DOMAIN-CONTAINING PROTEIN"/>
    <property type="match status" value="1"/>
</dbReference>
<dbReference type="Gene3D" id="3.40.50.300">
    <property type="entry name" value="P-loop containing nucleotide triphosphate hydrolases"/>
    <property type="match status" value="1"/>
</dbReference>
<comment type="caution">
    <text evidence="2">The sequence shown here is derived from an EMBL/GenBank/DDBJ whole genome shotgun (WGS) entry which is preliminary data.</text>
</comment>
<dbReference type="InterPro" id="IPR036397">
    <property type="entry name" value="RNaseH_sf"/>
</dbReference>
<dbReference type="PANTHER" id="PTHR38462">
    <property type="entry name" value="EXONUCLEASE-LIKE PROTEIN"/>
    <property type="match status" value="1"/>
</dbReference>
<dbReference type="EMBL" id="PKQI01000003">
    <property type="protein sequence ID" value="NNV22500.1"/>
    <property type="molecule type" value="Genomic_DNA"/>
</dbReference>